<proteinExistence type="predicted"/>
<gene>
    <name evidence="8" type="ORF">FCE95_01815</name>
</gene>
<dbReference type="Pfam" id="PF04024">
    <property type="entry name" value="PspC"/>
    <property type="match status" value="1"/>
</dbReference>
<protein>
    <submittedName>
        <fullName evidence="8">PspC domain-containing protein</fullName>
    </submittedName>
</protein>
<organism evidence="8 9">
    <name type="scientific">Luteimonas gilva</name>
    <dbReference type="NCBI Taxonomy" id="2572684"/>
    <lineage>
        <taxon>Bacteria</taxon>
        <taxon>Pseudomonadati</taxon>
        <taxon>Pseudomonadota</taxon>
        <taxon>Gammaproteobacteria</taxon>
        <taxon>Lysobacterales</taxon>
        <taxon>Lysobacteraceae</taxon>
        <taxon>Luteimonas</taxon>
    </lineage>
</organism>
<sequence length="67" mass="7388">MNTARPTLSRSINDRVLAGVIGGIAHRFGWNSTLLRFIYVVLSVVSVAFPGILVYLILWLLMPEGSD</sequence>
<dbReference type="GO" id="GO:0005886">
    <property type="term" value="C:plasma membrane"/>
    <property type="evidence" value="ECO:0007669"/>
    <property type="project" value="UniProtKB-SubCell"/>
</dbReference>
<dbReference type="PANTHER" id="PTHR33885">
    <property type="entry name" value="PHAGE SHOCK PROTEIN C"/>
    <property type="match status" value="1"/>
</dbReference>
<evidence type="ECO:0000313" key="8">
    <source>
        <dbReference type="EMBL" id="TKR33078.1"/>
    </source>
</evidence>
<feature type="transmembrane region" description="Helical" evidence="6">
    <location>
        <begin position="37"/>
        <end position="62"/>
    </location>
</feature>
<dbReference type="PANTHER" id="PTHR33885:SF3">
    <property type="entry name" value="PHAGE SHOCK PROTEIN C"/>
    <property type="match status" value="1"/>
</dbReference>
<dbReference type="AlphaFoldDB" id="A0A4U5JWH4"/>
<evidence type="ECO:0000256" key="4">
    <source>
        <dbReference type="ARBA" id="ARBA00022989"/>
    </source>
</evidence>
<comment type="caution">
    <text evidence="8">The sequence shown here is derived from an EMBL/GenBank/DDBJ whole genome shotgun (WGS) entry which is preliminary data.</text>
</comment>
<evidence type="ECO:0000259" key="7">
    <source>
        <dbReference type="Pfam" id="PF04024"/>
    </source>
</evidence>
<dbReference type="OrthoDB" id="7359894at2"/>
<accession>A0A4U5JWH4</accession>
<name>A0A4U5JWH4_9GAMM</name>
<dbReference type="RefSeq" id="WP_137265288.1">
    <property type="nucleotide sequence ID" value="NZ_SZUA01000001.1"/>
</dbReference>
<feature type="domain" description="Phage shock protein PspC N-terminal" evidence="7">
    <location>
        <begin position="7"/>
        <end position="64"/>
    </location>
</feature>
<evidence type="ECO:0000256" key="2">
    <source>
        <dbReference type="ARBA" id="ARBA00022475"/>
    </source>
</evidence>
<reference evidence="8 9" key="1">
    <citation type="submission" date="2019-04" db="EMBL/GenBank/DDBJ databases">
        <title>Reference strain of H23.</title>
        <authorList>
            <person name="Luo X."/>
        </authorList>
    </citation>
    <scope>NUCLEOTIDE SEQUENCE [LARGE SCALE GENOMIC DNA]</scope>
    <source>
        <strain evidence="8 9">H23</strain>
    </source>
</reference>
<keyword evidence="4 6" id="KW-1133">Transmembrane helix</keyword>
<keyword evidence="5 6" id="KW-0472">Membrane</keyword>
<evidence type="ECO:0000256" key="6">
    <source>
        <dbReference type="SAM" id="Phobius"/>
    </source>
</evidence>
<evidence type="ECO:0000256" key="1">
    <source>
        <dbReference type="ARBA" id="ARBA00004162"/>
    </source>
</evidence>
<keyword evidence="2" id="KW-1003">Cell membrane</keyword>
<keyword evidence="9" id="KW-1185">Reference proteome</keyword>
<keyword evidence="3 6" id="KW-0812">Transmembrane</keyword>
<evidence type="ECO:0000256" key="3">
    <source>
        <dbReference type="ARBA" id="ARBA00022692"/>
    </source>
</evidence>
<dbReference type="InterPro" id="IPR052027">
    <property type="entry name" value="PspC"/>
</dbReference>
<evidence type="ECO:0000256" key="5">
    <source>
        <dbReference type="ARBA" id="ARBA00023136"/>
    </source>
</evidence>
<dbReference type="EMBL" id="SZUA01000001">
    <property type="protein sequence ID" value="TKR33078.1"/>
    <property type="molecule type" value="Genomic_DNA"/>
</dbReference>
<comment type="subcellular location">
    <subcellularLocation>
        <location evidence="1">Cell membrane</location>
        <topology evidence="1">Single-pass membrane protein</topology>
    </subcellularLocation>
</comment>
<evidence type="ECO:0000313" key="9">
    <source>
        <dbReference type="Proteomes" id="UP000308707"/>
    </source>
</evidence>
<dbReference type="InterPro" id="IPR007168">
    <property type="entry name" value="Phageshock_PspC_N"/>
</dbReference>
<dbReference type="Proteomes" id="UP000308707">
    <property type="component" value="Unassembled WGS sequence"/>
</dbReference>